<accession>A0A9P6DT43</accession>
<proteinExistence type="predicted"/>
<evidence type="ECO:0000256" key="1">
    <source>
        <dbReference type="SAM" id="SignalP"/>
    </source>
</evidence>
<evidence type="ECO:0000313" key="2">
    <source>
        <dbReference type="EMBL" id="KAF9510174.1"/>
    </source>
</evidence>
<comment type="caution">
    <text evidence="2">The sequence shown here is derived from an EMBL/GenBank/DDBJ whole genome shotgun (WGS) entry which is preliminary data.</text>
</comment>
<sequence length="117" mass="12999">MMLRLVVASLVIENGLYAAFRACLHSPAPTVILLHPGLGLSLSFRLRHWIQKVMTIIRAFVYPILRFTSPLASSIAYSCDGTVQVLVQSHRYNTIEFLFGPDASQTKNGCTPYLDST</sequence>
<dbReference type="EMBL" id="MU129022">
    <property type="protein sequence ID" value="KAF9510174.1"/>
    <property type="molecule type" value="Genomic_DNA"/>
</dbReference>
<evidence type="ECO:0000313" key="3">
    <source>
        <dbReference type="Proteomes" id="UP000886523"/>
    </source>
</evidence>
<keyword evidence="1" id="KW-0732">Signal</keyword>
<reference evidence="2" key="1">
    <citation type="journal article" date="2020" name="Nat. Commun.">
        <title>Large-scale genome sequencing of mycorrhizal fungi provides insights into the early evolution of symbiotic traits.</title>
        <authorList>
            <person name="Miyauchi S."/>
            <person name="Kiss E."/>
            <person name="Kuo A."/>
            <person name="Drula E."/>
            <person name="Kohler A."/>
            <person name="Sanchez-Garcia M."/>
            <person name="Morin E."/>
            <person name="Andreopoulos B."/>
            <person name="Barry K.W."/>
            <person name="Bonito G."/>
            <person name="Buee M."/>
            <person name="Carver A."/>
            <person name="Chen C."/>
            <person name="Cichocki N."/>
            <person name="Clum A."/>
            <person name="Culley D."/>
            <person name="Crous P.W."/>
            <person name="Fauchery L."/>
            <person name="Girlanda M."/>
            <person name="Hayes R.D."/>
            <person name="Keri Z."/>
            <person name="LaButti K."/>
            <person name="Lipzen A."/>
            <person name="Lombard V."/>
            <person name="Magnuson J."/>
            <person name="Maillard F."/>
            <person name="Murat C."/>
            <person name="Nolan M."/>
            <person name="Ohm R.A."/>
            <person name="Pangilinan J."/>
            <person name="Pereira M.F."/>
            <person name="Perotto S."/>
            <person name="Peter M."/>
            <person name="Pfister S."/>
            <person name="Riley R."/>
            <person name="Sitrit Y."/>
            <person name="Stielow J.B."/>
            <person name="Szollosi G."/>
            <person name="Zifcakova L."/>
            <person name="Stursova M."/>
            <person name="Spatafora J.W."/>
            <person name="Tedersoo L."/>
            <person name="Vaario L.M."/>
            <person name="Yamada A."/>
            <person name="Yan M."/>
            <person name="Wang P."/>
            <person name="Xu J."/>
            <person name="Bruns T."/>
            <person name="Baldrian P."/>
            <person name="Vilgalys R."/>
            <person name="Dunand C."/>
            <person name="Henrissat B."/>
            <person name="Grigoriev I.V."/>
            <person name="Hibbett D."/>
            <person name="Nagy L.G."/>
            <person name="Martin F.M."/>
        </authorList>
    </citation>
    <scope>NUCLEOTIDE SEQUENCE</scope>
    <source>
        <strain evidence="2">UP504</strain>
    </source>
</reference>
<feature type="signal peptide" evidence="1">
    <location>
        <begin position="1"/>
        <end position="18"/>
    </location>
</feature>
<dbReference type="Proteomes" id="UP000886523">
    <property type="component" value="Unassembled WGS sequence"/>
</dbReference>
<gene>
    <name evidence="2" type="ORF">BS47DRAFT_98080</name>
</gene>
<feature type="chain" id="PRO_5040172922" description="Secreted protein" evidence="1">
    <location>
        <begin position="19"/>
        <end position="117"/>
    </location>
</feature>
<organism evidence="2 3">
    <name type="scientific">Hydnum rufescens UP504</name>
    <dbReference type="NCBI Taxonomy" id="1448309"/>
    <lineage>
        <taxon>Eukaryota</taxon>
        <taxon>Fungi</taxon>
        <taxon>Dikarya</taxon>
        <taxon>Basidiomycota</taxon>
        <taxon>Agaricomycotina</taxon>
        <taxon>Agaricomycetes</taxon>
        <taxon>Cantharellales</taxon>
        <taxon>Hydnaceae</taxon>
        <taxon>Hydnum</taxon>
    </lineage>
</organism>
<keyword evidence="3" id="KW-1185">Reference proteome</keyword>
<name>A0A9P6DT43_9AGAM</name>
<evidence type="ECO:0008006" key="4">
    <source>
        <dbReference type="Google" id="ProtNLM"/>
    </source>
</evidence>
<dbReference type="AlphaFoldDB" id="A0A9P6DT43"/>
<protein>
    <recommendedName>
        <fullName evidence="4">Secreted protein</fullName>
    </recommendedName>
</protein>